<keyword evidence="3" id="KW-1185">Reference proteome</keyword>
<keyword evidence="1" id="KW-0732">Signal</keyword>
<feature type="chain" id="PRO_5040874553" evidence="1">
    <location>
        <begin position="24"/>
        <end position="150"/>
    </location>
</feature>
<protein>
    <submittedName>
        <fullName evidence="2">Uncharacterized protein</fullName>
    </submittedName>
</protein>
<comment type="caution">
    <text evidence="2">The sequence shown here is derived from an EMBL/GenBank/DDBJ whole genome shotgun (WGS) entry which is preliminary data.</text>
</comment>
<evidence type="ECO:0000313" key="3">
    <source>
        <dbReference type="Proteomes" id="UP001150925"/>
    </source>
</evidence>
<dbReference type="EMBL" id="JANBPY010003533">
    <property type="protein sequence ID" value="KAJ1951251.1"/>
    <property type="molecule type" value="Genomic_DNA"/>
</dbReference>
<sequence>MLAITKKVAFCVLTALLYGRTESSLVQRLQDLTHNAREISAVYINTCRPTKAIAPSNQAHWEGSPQRPTTLSMDQLVQPPTVTAGGQFSVLSQALPLHIAKAKGKKRKQMHPTFKVKSRKFIQSTYQPITKTVDTAKDLIDINLPDAFPG</sequence>
<evidence type="ECO:0000256" key="1">
    <source>
        <dbReference type="SAM" id="SignalP"/>
    </source>
</evidence>
<organism evidence="2 3">
    <name type="scientific">Dispira parvispora</name>
    <dbReference type="NCBI Taxonomy" id="1520584"/>
    <lineage>
        <taxon>Eukaryota</taxon>
        <taxon>Fungi</taxon>
        <taxon>Fungi incertae sedis</taxon>
        <taxon>Zoopagomycota</taxon>
        <taxon>Kickxellomycotina</taxon>
        <taxon>Dimargaritomycetes</taxon>
        <taxon>Dimargaritales</taxon>
        <taxon>Dimargaritaceae</taxon>
        <taxon>Dispira</taxon>
    </lineage>
</organism>
<dbReference type="AlphaFoldDB" id="A0A9W8AIE9"/>
<evidence type="ECO:0000313" key="2">
    <source>
        <dbReference type="EMBL" id="KAJ1951251.1"/>
    </source>
</evidence>
<dbReference type="Proteomes" id="UP001150925">
    <property type="component" value="Unassembled WGS sequence"/>
</dbReference>
<gene>
    <name evidence="2" type="ORF">IWQ62_006445</name>
</gene>
<feature type="non-terminal residue" evidence="2">
    <location>
        <position position="150"/>
    </location>
</feature>
<proteinExistence type="predicted"/>
<name>A0A9W8AIE9_9FUNG</name>
<accession>A0A9W8AIE9</accession>
<feature type="signal peptide" evidence="1">
    <location>
        <begin position="1"/>
        <end position="23"/>
    </location>
</feature>
<reference evidence="2" key="1">
    <citation type="submission" date="2022-07" db="EMBL/GenBank/DDBJ databases">
        <title>Phylogenomic reconstructions and comparative analyses of Kickxellomycotina fungi.</title>
        <authorList>
            <person name="Reynolds N.K."/>
            <person name="Stajich J.E."/>
            <person name="Barry K."/>
            <person name="Grigoriev I.V."/>
            <person name="Crous P."/>
            <person name="Smith M.E."/>
        </authorList>
    </citation>
    <scope>NUCLEOTIDE SEQUENCE</scope>
    <source>
        <strain evidence="2">RSA 1196</strain>
    </source>
</reference>